<proteinExistence type="predicted"/>
<dbReference type="Proteomes" id="UP000783686">
    <property type="component" value="Unassembled WGS sequence"/>
</dbReference>
<dbReference type="EMBL" id="CAJFDH010000001">
    <property type="protein sequence ID" value="CAD5207547.1"/>
    <property type="molecule type" value="Genomic_DNA"/>
</dbReference>
<keyword evidence="3" id="KW-1185">Reference proteome</keyword>
<feature type="signal peptide" evidence="1">
    <location>
        <begin position="1"/>
        <end position="16"/>
    </location>
</feature>
<dbReference type="EMBL" id="CAJFCW020000001">
    <property type="protein sequence ID" value="CAG9086072.1"/>
    <property type="molecule type" value="Genomic_DNA"/>
</dbReference>
<reference evidence="2" key="1">
    <citation type="submission" date="2020-09" db="EMBL/GenBank/DDBJ databases">
        <authorList>
            <person name="Kikuchi T."/>
        </authorList>
    </citation>
    <scope>NUCLEOTIDE SEQUENCE</scope>
    <source>
        <strain evidence="2">SH1</strain>
    </source>
</reference>
<feature type="chain" id="PRO_5044131610" evidence="1">
    <location>
        <begin position="17"/>
        <end position="106"/>
    </location>
</feature>
<gene>
    <name evidence="2" type="ORF">BOKJ2_LOCUS2231</name>
</gene>
<evidence type="ECO:0000313" key="3">
    <source>
        <dbReference type="Proteomes" id="UP000614601"/>
    </source>
</evidence>
<keyword evidence="1" id="KW-0732">Signal</keyword>
<comment type="caution">
    <text evidence="2">The sequence shown here is derived from an EMBL/GenBank/DDBJ whole genome shotgun (WGS) entry which is preliminary data.</text>
</comment>
<evidence type="ECO:0000313" key="2">
    <source>
        <dbReference type="EMBL" id="CAD5207547.1"/>
    </source>
</evidence>
<dbReference type="OrthoDB" id="10498002at2759"/>
<protein>
    <submittedName>
        <fullName evidence="2">Uncharacterized protein</fullName>
    </submittedName>
</protein>
<dbReference type="AlphaFoldDB" id="A0A811JWB7"/>
<accession>A0A811JWB7</accession>
<sequence length="106" mass="11905">MKFTVALLFIVGLAVAATLQKPEAGKKLTVAEEKREFKTDEKREFKADAEPVLSLQSIADLLKNFKWRNVIPCNETCTNGGDVATCCRAHGWRDGVCDIYHRAFCR</sequence>
<name>A0A811JWB7_9BILA</name>
<dbReference type="Proteomes" id="UP000614601">
    <property type="component" value="Unassembled WGS sequence"/>
</dbReference>
<organism evidence="2 3">
    <name type="scientific">Bursaphelenchus okinawaensis</name>
    <dbReference type="NCBI Taxonomy" id="465554"/>
    <lineage>
        <taxon>Eukaryota</taxon>
        <taxon>Metazoa</taxon>
        <taxon>Ecdysozoa</taxon>
        <taxon>Nematoda</taxon>
        <taxon>Chromadorea</taxon>
        <taxon>Rhabditida</taxon>
        <taxon>Tylenchina</taxon>
        <taxon>Tylenchomorpha</taxon>
        <taxon>Aphelenchoidea</taxon>
        <taxon>Aphelenchoididae</taxon>
        <taxon>Bursaphelenchus</taxon>
    </lineage>
</organism>
<evidence type="ECO:0000256" key="1">
    <source>
        <dbReference type="SAM" id="SignalP"/>
    </source>
</evidence>